<reference evidence="2" key="2">
    <citation type="submission" date="2023-06" db="EMBL/GenBank/DDBJ databases">
        <authorList>
            <person name="Ma L."/>
            <person name="Liu K.-W."/>
            <person name="Li Z."/>
            <person name="Hsiao Y.-Y."/>
            <person name="Qi Y."/>
            <person name="Fu T."/>
            <person name="Tang G."/>
            <person name="Zhang D."/>
            <person name="Sun W.-H."/>
            <person name="Liu D.-K."/>
            <person name="Li Y."/>
            <person name="Chen G.-Z."/>
            <person name="Liu X.-D."/>
            <person name="Liao X.-Y."/>
            <person name="Jiang Y.-T."/>
            <person name="Yu X."/>
            <person name="Hao Y."/>
            <person name="Huang J."/>
            <person name="Zhao X.-W."/>
            <person name="Ke S."/>
            <person name="Chen Y.-Y."/>
            <person name="Wu W.-L."/>
            <person name="Hsu J.-L."/>
            <person name="Lin Y.-F."/>
            <person name="Huang M.-D."/>
            <person name="Li C.-Y."/>
            <person name="Huang L."/>
            <person name="Wang Z.-W."/>
            <person name="Zhao X."/>
            <person name="Zhong W.-Y."/>
            <person name="Peng D.-H."/>
            <person name="Ahmad S."/>
            <person name="Lan S."/>
            <person name="Zhang J.-S."/>
            <person name="Tsai W.-C."/>
            <person name="Van De Peer Y."/>
            <person name="Liu Z.-J."/>
        </authorList>
    </citation>
    <scope>NUCLEOTIDE SEQUENCE</scope>
    <source>
        <strain evidence="2">CP</strain>
        <tissue evidence="2">Leaves</tissue>
    </source>
</reference>
<dbReference type="AlphaFoldDB" id="A0AAV9EY80"/>
<keyword evidence="1" id="KW-1133">Transmembrane helix</keyword>
<evidence type="ECO:0000313" key="3">
    <source>
        <dbReference type="Proteomes" id="UP001180020"/>
    </source>
</evidence>
<organism evidence="2 3">
    <name type="scientific">Acorus calamus</name>
    <name type="common">Sweet flag</name>
    <dbReference type="NCBI Taxonomy" id="4465"/>
    <lineage>
        <taxon>Eukaryota</taxon>
        <taxon>Viridiplantae</taxon>
        <taxon>Streptophyta</taxon>
        <taxon>Embryophyta</taxon>
        <taxon>Tracheophyta</taxon>
        <taxon>Spermatophyta</taxon>
        <taxon>Magnoliopsida</taxon>
        <taxon>Liliopsida</taxon>
        <taxon>Acoraceae</taxon>
        <taxon>Acorus</taxon>
    </lineage>
</organism>
<keyword evidence="1" id="KW-0812">Transmembrane</keyword>
<proteinExistence type="predicted"/>
<dbReference type="PANTHER" id="PTHR35471">
    <property type="entry name" value="OS07G0223700 PROTEIN"/>
    <property type="match status" value="1"/>
</dbReference>
<reference evidence="2" key="1">
    <citation type="journal article" date="2023" name="Nat. Commun.">
        <title>Diploid and tetraploid genomes of Acorus and the evolution of monocots.</title>
        <authorList>
            <person name="Ma L."/>
            <person name="Liu K.W."/>
            <person name="Li Z."/>
            <person name="Hsiao Y.Y."/>
            <person name="Qi Y."/>
            <person name="Fu T."/>
            <person name="Tang G.D."/>
            <person name="Zhang D."/>
            <person name="Sun W.H."/>
            <person name="Liu D.K."/>
            <person name="Li Y."/>
            <person name="Chen G.Z."/>
            <person name="Liu X.D."/>
            <person name="Liao X.Y."/>
            <person name="Jiang Y.T."/>
            <person name="Yu X."/>
            <person name="Hao Y."/>
            <person name="Huang J."/>
            <person name="Zhao X.W."/>
            <person name="Ke S."/>
            <person name="Chen Y.Y."/>
            <person name="Wu W.L."/>
            <person name="Hsu J.L."/>
            <person name="Lin Y.F."/>
            <person name="Huang M.D."/>
            <person name="Li C.Y."/>
            <person name="Huang L."/>
            <person name="Wang Z.W."/>
            <person name="Zhao X."/>
            <person name="Zhong W.Y."/>
            <person name="Peng D.H."/>
            <person name="Ahmad S."/>
            <person name="Lan S."/>
            <person name="Zhang J.S."/>
            <person name="Tsai W.C."/>
            <person name="Van de Peer Y."/>
            <person name="Liu Z.J."/>
        </authorList>
    </citation>
    <scope>NUCLEOTIDE SEQUENCE</scope>
    <source>
        <strain evidence="2">CP</strain>
    </source>
</reference>
<feature type="transmembrane region" description="Helical" evidence="1">
    <location>
        <begin position="31"/>
        <end position="64"/>
    </location>
</feature>
<keyword evidence="3" id="KW-1185">Reference proteome</keyword>
<feature type="transmembrane region" description="Helical" evidence="1">
    <location>
        <begin position="110"/>
        <end position="136"/>
    </location>
</feature>
<feature type="transmembrane region" description="Helical" evidence="1">
    <location>
        <begin position="76"/>
        <end position="98"/>
    </location>
</feature>
<accession>A0AAV9EY80</accession>
<comment type="caution">
    <text evidence="2">The sequence shown here is derived from an EMBL/GenBank/DDBJ whole genome shotgun (WGS) entry which is preliminary data.</text>
</comment>
<sequence length="246" mass="27631">MMLCCSSTTGARCLSWIRDYDKIQNAAVLLIYVQIGCALFGSLGALYSGVPIVNLVVSLFALVAIESSSQSLGRTYGFLLFCLILLDVAWFILFSHVIWNASSERDGFSIIFSVKLLLAMQIIGFSMRFMSSLLWIQIYRLGASSMDNLDISSSFLNPPAHEIDRQNSNSNEFLGGSIYDPAYYYSLFEDVEDKDMLMRAKGELSFMMMILHQILELHNLSPATVDLFKLSIQTVHQGRREVVSLE</sequence>
<evidence type="ECO:0000256" key="1">
    <source>
        <dbReference type="SAM" id="Phobius"/>
    </source>
</evidence>
<dbReference type="Proteomes" id="UP001180020">
    <property type="component" value="Unassembled WGS sequence"/>
</dbReference>
<dbReference type="EMBL" id="JAUJYO010000004">
    <property type="protein sequence ID" value="KAK1318362.1"/>
    <property type="molecule type" value="Genomic_DNA"/>
</dbReference>
<name>A0AAV9EY80_ACOCL</name>
<keyword evidence="1" id="KW-0472">Membrane</keyword>
<protein>
    <submittedName>
        <fullName evidence="2">Uncharacterized protein</fullName>
    </submittedName>
</protein>
<dbReference type="PANTHER" id="PTHR35471:SF1">
    <property type="entry name" value="OS07G0223700 PROTEIN"/>
    <property type="match status" value="1"/>
</dbReference>
<gene>
    <name evidence="2" type="ORF">QJS10_CPB04g00629</name>
</gene>
<evidence type="ECO:0000313" key="2">
    <source>
        <dbReference type="EMBL" id="KAK1318362.1"/>
    </source>
</evidence>